<reference evidence="1 2" key="1">
    <citation type="submission" date="2019-12" db="EMBL/GenBank/DDBJ databases">
        <authorList>
            <person name="Alioto T."/>
            <person name="Alioto T."/>
            <person name="Gomez Garrido J."/>
        </authorList>
    </citation>
    <scope>NUCLEOTIDE SEQUENCE [LARGE SCALE GENOMIC DNA]</scope>
</reference>
<accession>A0A8S0T6V8</accession>
<dbReference type="OrthoDB" id="1740005at2759"/>
<evidence type="ECO:0000313" key="1">
    <source>
        <dbReference type="EMBL" id="CAA3000013.1"/>
    </source>
</evidence>
<comment type="caution">
    <text evidence="1">The sequence shown here is derived from an EMBL/GenBank/DDBJ whole genome shotgun (WGS) entry which is preliminary data.</text>
</comment>
<keyword evidence="2" id="KW-1185">Reference proteome</keyword>
<dbReference type="EMBL" id="CACTIH010005663">
    <property type="protein sequence ID" value="CAA3000013.1"/>
    <property type="molecule type" value="Genomic_DNA"/>
</dbReference>
<sequence length="132" mass="14892">MDIKSCIIKLHLVYGILHDQYGEFFSSRQEDRDSEHDSPSDTLEKLTSMSTDDISLTDWHLGFHISLGSSEFHKRSFQTAVASIKAIAASHLWQVTNAKINFSCCLKKIHLWIFAISAVVVRAELDGQLKAL</sequence>
<dbReference type="Proteomes" id="UP000594638">
    <property type="component" value="Unassembled WGS sequence"/>
</dbReference>
<proteinExistence type="predicted"/>
<evidence type="ECO:0000313" key="2">
    <source>
        <dbReference type="Proteomes" id="UP000594638"/>
    </source>
</evidence>
<organism evidence="1 2">
    <name type="scientific">Olea europaea subsp. europaea</name>
    <dbReference type="NCBI Taxonomy" id="158383"/>
    <lineage>
        <taxon>Eukaryota</taxon>
        <taxon>Viridiplantae</taxon>
        <taxon>Streptophyta</taxon>
        <taxon>Embryophyta</taxon>
        <taxon>Tracheophyta</taxon>
        <taxon>Spermatophyta</taxon>
        <taxon>Magnoliopsida</taxon>
        <taxon>eudicotyledons</taxon>
        <taxon>Gunneridae</taxon>
        <taxon>Pentapetalae</taxon>
        <taxon>asterids</taxon>
        <taxon>lamiids</taxon>
        <taxon>Lamiales</taxon>
        <taxon>Oleaceae</taxon>
        <taxon>Oleeae</taxon>
        <taxon>Olea</taxon>
    </lineage>
</organism>
<name>A0A8S0T6V8_OLEEU</name>
<dbReference type="AlphaFoldDB" id="A0A8S0T6V8"/>
<dbReference type="Gramene" id="OE9A113089T1">
    <property type="protein sequence ID" value="OE9A113089C1"/>
    <property type="gene ID" value="OE9A113089"/>
</dbReference>
<gene>
    <name evidence="1" type="ORF">OLEA9_A113089</name>
</gene>
<protein>
    <submittedName>
        <fullName evidence="1">Gamma-tubulin complex component 4</fullName>
    </submittedName>
</protein>